<evidence type="ECO:0000313" key="2">
    <source>
        <dbReference type="EMBL" id="RGX06757.1"/>
    </source>
</evidence>
<gene>
    <name evidence="2" type="ORF">DWV35_21120</name>
</gene>
<dbReference type="RefSeq" id="WP_117512650.1">
    <property type="nucleotide sequence ID" value="NZ_JADMVQ010000005.1"/>
</dbReference>
<name>A0A413EIE4_BACOV</name>
<organism evidence="2 3">
    <name type="scientific">Bacteroides ovatus</name>
    <dbReference type="NCBI Taxonomy" id="28116"/>
    <lineage>
        <taxon>Bacteria</taxon>
        <taxon>Pseudomonadati</taxon>
        <taxon>Bacteroidota</taxon>
        <taxon>Bacteroidia</taxon>
        <taxon>Bacteroidales</taxon>
        <taxon>Bacteroidaceae</taxon>
        <taxon>Bacteroides</taxon>
    </lineage>
</organism>
<reference evidence="2 3" key="1">
    <citation type="submission" date="2018-08" db="EMBL/GenBank/DDBJ databases">
        <title>A genome reference for cultivated species of the human gut microbiota.</title>
        <authorList>
            <person name="Zou Y."/>
            <person name="Xue W."/>
            <person name="Luo G."/>
        </authorList>
    </citation>
    <scope>NUCLEOTIDE SEQUENCE [LARGE SCALE GENOMIC DNA]</scope>
    <source>
        <strain evidence="2 3">AF04-46</strain>
    </source>
</reference>
<dbReference type="AlphaFoldDB" id="A0A413EIE4"/>
<protein>
    <submittedName>
        <fullName evidence="2">DUF4369 domain-containing protein</fullName>
    </submittedName>
</protein>
<evidence type="ECO:0000259" key="1">
    <source>
        <dbReference type="Pfam" id="PF14289"/>
    </source>
</evidence>
<dbReference type="EMBL" id="QSBI01000034">
    <property type="protein sequence ID" value="RGX06757.1"/>
    <property type="molecule type" value="Genomic_DNA"/>
</dbReference>
<dbReference type="Proteomes" id="UP000286031">
    <property type="component" value="Unassembled WGS sequence"/>
</dbReference>
<accession>A0A413EIE4</accession>
<dbReference type="InterPro" id="IPR025380">
    <property type="entry name" value="DUF4369"/>
</dbReference>
<proteinExistence type="predicted"/>
<feature type="domain" description="DUF4369" evidence="1">
    <location>
        <begin position="23"/>
        <end position="131"/>
    </location>
</feature>
<dbReference type="Pfam" id="PF14289">
    <property type="entry name" value="DUF4369"/>
    <property type="match status" value="1"/>
</dbReference>
<comment type="caution">
    <text evidence="2">The sequence shown here is derived from an EMBL/GenBank/DDBJ whole genome shotgun (WGS) entry which is preliminary data.</text>
</comment>
<sequence>MKRNLFLIVLVFFVQLFYGQEKYTIQGEFPDNSLDGKYIILTDKSFLSDEYKRKWKASDDEVKILVTDKKFYYKGVTTRKPFLTQIYYDRPTFSGQTSATSFVIEPGNIHIHITDWYEEGNVSGTPINKDYNTCVIERKNLVNRIFRTICLKGQTSEAEGAYSFGSAFEDFEKGELAFFEKYAKYPDVIRVMLSRYLEVKELNKRLVDAKYLRILDLMPKADRDILIEWREYTMKREEYWAKRRALTDSLNRNAPRFIERQINNN</sequence>
<evidence type="ECO:0000313" key="3">
    <source>
        <dbReference type="Proteomes" id="UP000286031"/>
    </source>
</evidence>